<keyword evidence="2 5" id="KW-0812">Transmembrane</keyword>
<dbReference type="GO" id="GO:0016020">
    <property type="term" value="C:membrane"/>
    <property type="evidence" value="ECO:0007669"/>
    <property type="project" value="UniProtKB-SubCell"/>
</dbReference>
<evidence type="ECO:0000256" key="3">
    <source>
        <dbReference type="ARBA" id="ARBA00022989"/>
    </source>
</evidence>
<keyword evidence="3 5" id="KW-1133">Transmembrane helix</keyword>
<sequence>MLLFVYAALSKLLVFDEFKIQIGQSDMLTPFAGIIAWVIPYLEFLIALFLLIPRFRLLGMYAAFNLMVMFTAYIFIILNFSNDIPCSCGGVIEKLGWTEHLILNIAFVILAFIGIRIINRQKNDITRKFVSSHNTKKLYKSLFLYTIGSIGFIVILFAFTKKGTQRDTSFKRAFLYNPPKKIHDLDLEYNGYHIAGVDEKQIYLSNPRSPLYVTVVDTALQNKQNIHLTMDLDSLPFRSSQLHVIPPYFFLTDGTIPFILRGNIKDWKAYSMLEEPLYFINAQAMDSVTLAVRTMSNKTNEFALGTIRLTDSAKMTLSHKLLQKQVDGVFDVDGILQYNQERELLIYTYRYRNQFVVADDSLQLQLRGNTIDTISQAQIQVGTIASKNQQKMAAPALTVNQNSATDGNYLFVNSKLLGKAEPIEIWESSSVIDVYNLENNYYEFSFYVEDIGKNKLKAFHVLHDKFIGLIGNHMVTYQLANHFKKLQPAAITAQNKKIIDSR</sequence>
<dbReference type="UniPathway" id="UPA00895"/>
<dbReference type="Proteomes" id="UP000307602">
    <property type="component" value="Unassembled WGS sequence"/>
</dbReference>
<evidence type="ECO:0000313" key="8">
    <source>
        <dbReference type="Proteomes" id="UP000307602"/>
    </source>
</evidence>
<feature type="domain" description="Methylamine utilisation protein MauE" evidence="6">
    <location>
        <begin position="2"/>
        <end position="115"/>
    </location>
</feature>
<dbReference type="InterPro" id="IPR009908">
    <property type="entry name" value="Methylamine_util_MauE"/>
</dbReference>
<evidence type="ECO:0000256" key="4">
    <source>
        <dbReference type="ARBA" id="ARBA00023136"/>
    </source>
</evidence>
<reference evidence="7 8" key="1">
    <citation type="submission" date="2019-04" db="EMBL/GenBank/DDBJ databases">
        <authorList>
            <person name="Liu A."/>
        </authorList>
    </citation>
    <scope>NUCLEOTIDE SEQUENCE [LARGE SCALE GENOMIC DNA]</scope>
    <source>
        <strain evidence="7 8">RZ03</strain>
    </source>
</reference>
<evidence type="ECO:0000256" key="5">
    <source>
        <dbReference type="SAM" id="Phobius"/>
    </source>
</evidence>
<feature type="transmembrane region" description="Helical" evidence="5">
    <location>
        <begin position="138"/>
        <end position="159"/>
    </location>
</feature>
<dbReference type="Pfam" id="PF07291">
    <property type="entry name" value="MauE"/>
    <property type="match status" value="1"/>
</dbReference>
<dbReference type="AlphaFoldDB" id="A0A4S1E266"/>
<dbReference type="EMBL" id="SRSO01000004">
    <property type="protein sequence ID" value="TGV04058.1"/>
    <property type="molecule type" value="Genomic_DNA"/>
</dbReference>
<feature type="transmembrane region" description="Helical" evidence="5">
    <location>
        <begin position="58"/>
        <end position="81"/>
    </location>
</feature>
<evidence type="ECO:0000313" key="7">
    <source>
        <dbReference type="EMBL" id="TGV04058.1"/>
    </source>
</evidence>
<dbReference type="OrthoDB" id="673785at2"/>
<proteinExistence type="predicted"/>
<name>A0A4S1E266_9FLAO</name>
<gene>
    <name evidence="7" type="ORF">EM932_04480</name>
</gene>
<evidence type="ECO:0000256" key="1">
    <source>
        <dbReference type="ARBA" id="ARBA00004141"/>
    </source>
</evidence>
<keyword evidence="4 5" id="KW-0472">Membrane</keyword>
<evidence type="ECO:0000256" key="2">
    <source>
        <dbReference type="ARBA" id="ARBA00022692"/>
    </source>
</evidence>
<protein>
    <recommendedName>
        <fullName evidence="6">Methylamine utilisation protein MauE domain-containing protein</fullName>
    </recommendedName>
</protein>
<organism evidence="7 8">
    <name type="scientific">Flavivirga rizhaonensis</name>
    <dbReference type="NCBI Taxonomy" id="2559571"/>
    <lineage>
        <taxon>Bacteria</taxon>
        <taxon>Pseudomonadati</taxon>
        <taxon>Bacteroidota</taxon>
        <taxon>Flavobacteriia</taxon>
        <taxon>Flavobacteriales</taxon>
        <taxon>Flavobacteriaceae</taxon>
        <taxon>Flavivirga</taxon>
    </lineage>
</organism>
<accession>A0A4S1E266</accession>
<dbReference type="GO" id="GO:0030416">
    <property type="term" value="P:methylamine metabolic process"/>
    <property type="evidence" value="ECO:0007669"/>
    <property type="project" value="InterPro"/>
</dbReference>
<comment type="subcellular location">
    <subcellularLocation>
        <location evidence="1">Membrane</location>
        <topology evidence="1">Multi-pass membrane protein</topology>
    </subcellularLocation>
</comment>
<comment type="caution">
    <text evidence="7">The sequence shown here is derived from an EMBL/GenBank/DDBJ whole genome shotgun (WGS) entry which is preliminary data.</text>
</comment>
<evidence type="ECO:0000259" key="6">
    <source>
        <dbReference type="Pfam" id="PF07291"/>
    </source>
</evidence>
<feature type="transmembrane region" description="Helical" evidence="5">
    <location>
        <begin position="101"/>
        <end position="118"/>
    </location>
</feature>
<dbReference type="RefSeq" id="WP_135875923.1">
    <property type="nucleotide sequence ID" value="NZ_SRSO01000004.1"/>
</dbReference>
<keyword evidence="8" id="KW-1185">Reference proteome</keyword>
<feature type="transmembrane region" description="Helical" evidence="5">
    <location>
        <begin position="31"/>
        <end position="51"/>
    </location>
</feature>